<keyword evidence="3" id="KW-1185">Reference proteome</keyword>
<gene>
    <name evidence="2" type="ORF">K435DRAFT_658856</name>
</gene>
<feature type="compositionally biased region" description="Pro residues" evidence="1">
    <location>
        <begin position="62"/>
        <end position="80"/>
    </location>
</feature>
<feature type="compositionally biased region" description="Basic and acidic residues" evidence="1">
    <location>
        <begin position="734"/>
        <end position="748"/>
    </location>
</feature>
<evidence type="ECO:0000256" key="1">
    <source>
        <dbReference type="SAM" id="MobiDB-lite"/>
    </source>
</evidence>
<dbReference type="InterPro" id="IPR041078">
    <property type="entry name" value="Plavaka"/>
</dbReference>
<feature type="compositionally biased region" description="Low complexity" evidence="1">
    <location>
        <begin position="1"/>
        <end position="13"/>
    </location>
</feature>
<evidence type="ECO:0000313" key="2">
    <source>
        <dbReference type="EMBL" id="THU99534.1"/>
    </source>
</evidence>
<reference evidence="2 3" key="1">
    <citation type="journal article" date="2019" name="Nat. Ecol. Evol.">
        <title>Megaphylogeny resolves global patterns of mushroom evolution.</title>
        <authorList>
            <person name="Varga T."/>
            <person name="Krizsan K."/>
            <person name="Foldi C."/>
            <person name="Dima B."/>
            <person name="Sanchez-Garcia M."/>
            <person name="Sanchez-Ramirez S."/>
            <person name="Szollosi G.J."/>
            <person name="Szarkandi J.G."/>
            <person name="Papp V."/>
            <person name="Albert L."/>
            <person name="Andreopoulos W."/>
            <person name="Angelini C."/>
            <person name="Antonin V."/>
            <person name="Barry K.W."/>
            <person name="Bougher N.L."/>
            <person name="Buchanan P."/>
            <person name="Buyck B."/>
            <person name="Bense V."/>
            <person name="Catcheside P."/>
            <person name="Chovatia M."/>
            <person name="Cooper J."/>
            <person name="Damon W."/>
            <person name="Desjardin D."/>
            <person name="Finy P."/>
            <person name="Geml J."/>
            <person name="Haridas S."/>
            <person name="Hughes K."/>
            <person name="Justo A."/>
            <person name="Karasinski D."/>
            <person name="Kautmanova I."/>
            <person name="Kiss B."/>
            <person name="Kocsube S."/>
            <person name="Kotiranta H."/>
            <person name="LaButti K.M."/>
            <person name="Lechner B.E."/>
            <person name="Liimatainen K."/>
            <person name="Lipzen A."/>
            <person name="Lukacs Z."/>
            <person name="Mihaltcheva S."/>
            <person name="Morgado L.N."/>
            <person name="Niskanen T."/>
            <person name="Noordeloos M.E."/>
            <person name="Ohm R.A."/>
            <person name="Ortiz-Santana B."/>
            <person name="Ovrebo C."/>
            <person name="Racz N."/>
            <person name="Riley R."/>
            <person name="Savchenko A."/>
            <person name="Shiryaev A."/>
            <person name="Soop K."/>
            <person name="Spirin V."/>
            <person name="Szebenyi C."/>
            <person name="Tomsovsky M."/>
            <person name="Tulloss R.E."/>
            <person name="Uehling J."/>
            <person name="Grigoriev I.V."/>
            <person name="Vagvolgyi C."/>
            <person name="Papp T."/>
            <person name="Martin F.M."/>
            <person name="Miettinen O."/>
            <person name="Hibbett D.S."/>
            <person name="Nagy L.G."/>
        </authorList>
    </citation>
    <scope>NUCLEOTIDE SEQUENCE [LARGE SCALE GENOMIC DNA]</scope>
    <source>
        <strain evidence="2 3">CBS 962.96</strain>
    </source>
</reference>
<name>A0A4S8MAQ3_DENBC</name>
<sequence length="1188" mass="137362">MVIDEPGPSTTANNPPPPPNALRPSRTGRARFLPAQYIDQIPALSHDMPNIFPFLKQTSASPPAPPSNSTPIPPPEPTPAPEHEDESEKTPQMAYFNTEPNEFGVYHSYLQMPQTIPDEQIPFTDICEGPGFPGTLPSKPLSIFGTAVQTLQNTFAPFLNATIFLLMAWFYNGHESKSLADLDNLVKDVIFSDDFQKEDLEGFSAKKVVKEMYEWTGPKSDLRVEDGWVEGSVEIPLPGEGVKKAEADAPKLKIDGIFYRKPLDVIQAVFQSERSQNFHYIPFKLFQRHESPPGNDSDDHVDIRLHHELYNSDAYIKEYEHIQIQQHERRLKDPKLAEEPEVENVPVGIMAWSDETHLTQFGDQSMWPIYIYFGNQSKYERAKPTSFAAHHLAYIPKLPSDVQDQYREKIGFPASSETLKHLKRELIQAIWSLILDPEFMHAYEHGILVKCGDGIVRRLFPRFFTYSADYPEKVLLATIRSLGHCPCPHCLVEKHQIRQLGMRWDRSRRINKPRIDNEHRQNIIVNLRRWIFDYGYRIASQAIEVVLQPLSYIPTINTFSNRFYKFGTNFFLMFVPDVLHEIELGVWKAILTHLIRILFAYGHDTVQELDARYRQVPSYGRGTIRKIRSNASAMKHLAARDFEDMLQISIPVFEGLVPDHNKQILGLLFDLCTFHCLAKFRLHSEGSLHMLDEWTTELGRSLRNFDDQVCKVYNTKEIPKETAARGRRNAQKSSAEKSKGKRKAVDTEPAHKSFNLSTYKIHALGHYVQFIHLYGTTDNYTTQIGELEHRRVKRFYARTNRTFKFVRQVTALERRKRIIESAKLHRQKLSSTSRVASKHSDQLTVISPKLHYKISEDTSVWTKPYILMNENPRDPAVQDFYLKLREHLYSRLSGKTENITIEERDLIRLKHDRIYSHKVLRINYTTYDMRRSQDCINPRTHADVMVHSSDPEFSYWYARVLCIYHAEVMYDNSKHYQQMDFLWVRWFTIDGDRGRLDLKKKELPCLHFVDAHEECAFGFIDPNDVVRAVHLIPAFHFGKTKSFMGPSNLGRRQSDNHEDWAKYYVSVFSDRDMFARFVPGFGIGHVTWAKYQRPQEEVIIEEGTPDVSNSSLPVVIPEVPLEGEGGEMVIDAENENELMDYGYAESDVDGNDSEDEEVDNDDEVGLEDDEEPANYDMEVMNMEGYGLL</sequence>
<feature type="region of interest" description="Disordered" evidence="1">
    <location>
        <begin position="1"/>
        <end position="30"/>
    </location>
</feature>
<dbReference type="Pfam" id="PF18759">
    <property type="entry name" value="Plavaka"/>
    <property type="match status" value="1"/>
</dbReference>
<feature type="region of interest" description="Disordered" evidence="1">
    <location>
        <begin position="721"/>
        <end position="748"/>
    </location>
</feature>
<dbReference type="EMBL" id="ML179118">
    <property type="protein sequence ID" value="THU99534.1"/>
    <property type="molecule type" value="Genomic_DNA"/>
</dbReference>
<dbReference type="Proteomes" id="UP000297245">
    <property type="component" value="Unassembled WGS sequence"/>
</dbReference>
<organism evidence="2 3">
    <name type="scientific">Dendrothele bispora (strain CBS 962.96)</name>
    <dbReference type="NCBI Taxonomy" id="1314807"/>
    <lineage>
        <taxon>Eukaryota</taxon>
        <taxon>Fungi</taxon>
        <taxon>Dikarya</taxon>
        <taxon>Basidiomycota</taxon>
        <taxon>Agaricomycotina</taxon>
        <taxon>Agaricomycetes</taxon>
        <taxon>Agaricomycetidae</taxon>
        <taxon>Agaricales</taxon>
        <taxon>Agaricales incertae sedis</taxon>
        <taxon>Dendrothele</taxon>
    </lineage>
</organism>
<evidence type="ECO:0000313" key="3">
    <source>
        <dbReference type="Proteomes" id="UP000297245"/>
    </source>
</evidence>
<dbReference type="AlphaFoldDB" id="A0A4S8MAQ3"/>
<proteinExistence type="predicted"/>
<dbReference type="OrthoDB" id="2687259at2759"/>
<protein>
    <submittedName>
        <fullName evidence="2">Uncharacterized protein</fullName>
    </submittedName>
</protein>
<feature type="compositionally biased region" description="Acidic residues" evidence="1">
    <location>
        <begin position="1146"/>
        <end position="1173"/>
    </location>
</feature>
<feature type="region of interest" description="Disordered" evidence="1">
    <location>
        <begin position="49"/>
        <end position="91"/>
    </location>
</feature>
<accession>A0A4S8MAQ3</accession>
<feature type="region of interest" description="Disordered" evidence="1">
    <location>
        <begin position="1142"/>
        <end position="1174"/>
    </location>
</feature>